<dbReference type="Pfam" id="PF04909">
    <property type="entry name" value="Amidohydro_2"/>
    <property type="match status" value="1"/>
</dbReference>
<comment type="caution">
    <text evidence="3">The sequence shown here is derived from an EMBL/GenBank/DDBJ whole genome shotgun (WGS) entry which is preliminary data.</text>
</comment>
<organism evidence="3 4">
    <name type="scientific">Pseudoxanthomonas winnipegensis</name>
    <dbReference type="NCBI Taxonomy" id="2480810"/>
    <lineage>
        <taxon>Bacteria</taxon>
        <taxon>Pseudomonadati</taxon>
        <taxon>Pseudomonadota</taxon>
        <taxon>Gammaproteobacteria</taxon>
        <taxon>Lysobacterales</taxon>
        <taxon>Lysobacteraceae</taxon>
        <taxon>Pseudoxanthomonas</taxon>
    </lineage>
</organism>
<dbReference type="InterPro" id="IPR006680">
    <property type="entry name" value="Amidohydro-rel"/>
</dbReference>
<sequence>MQLRILMLALSVLQGRLLMPGLLCLLVASMAWVAVAEPERTPLIIDMHLHAPPAPGAAPASCLEAGGTCASPEAAAAVHRHTQAQLRRYNVIGLAAVQDGGQPMPAAGARAPGHLALDPLRIDAATEARVQALRASGQLTLLGLRRPAAEMALDDPRIEPLWQLATRVDLPVGLHLGRQDGTAASQAATGAELEALQRVLARHPQLRLDLVHGAQPLSEALLAVLDAHPQVYLDVGQLVAGQDRPAFYRDLQAILDAGLGDQVMFGSGSPAWPASIGASIDTVRRAPFLDDGQKRDIFYNNAARFLRLERQPAPASRTI</sequence>
<keyword evidence="1" id="KW-0456">Lyase</keyword>
<dbReference type="PANTHER" id="PTHR21240:SF28">
    <property type="entry name" value="ISO-OROTATE DECARBOXYLASE (EUROFUNG)"/>
    <property type="match status" value="1"/>
</dbReference>
<accession>A0AAW8G6N8</accession>
<evidence type="ECO:0000313" key="3">
    <source>
        <dbReference type="EMBL" id="MDQ1117951.1"/>
    </source>
</evidence>
<gene>
    <name evidence="3" type="ORF">QE383_000259</name>
</gene>
<protein>
    <recommendedName>
        <fullName evidence="2">Amidohydrolase-related domain-containing protein</fullName>
    </recommendedName>
</protein>
<name>A0AAW8G6N8_9GAMM</name>
<feature type="domain" description="Amidohydrolase-related" evidence="2">
    <location>
        <begin position="45"/>
        <end position="308"/>
    </location>
</feature>
<dbReference type="PANTHER" id="PTHR21240">
    <property type="entry name" value="2-AMINO-3-CARBOXYLMUCONATE-6-SEMIALDEHYDE DECARBOXYLASE"/>
    <property type="match status" value="1"/>
</dbReference>
<dbReference type="Gene3D" id="3.20.20.140">
    <property type="entry name" value="Metal-dependent hydrolases"/>
    <property type="match status" value="1"/>
</dbReference>
<dbReference type="InterPro" id="IPR032465">
    <property type="entry name" value="ACMSD"/>
</dbReference>
<proteinExistence type="predicted"/>
<dbReference type="SUPFAM" id="SSF51556">
    <property type="entry name" value="Metallo-dependent hydrolases"/>
    <property type="match status" value="1"/>
</dbReference>
<dbReference type="GO" id="GO:0016787">
    <property type="term" value="F:hydrolase activity"/>
    <property type="evidence" value="ECO:0007669"/>
    <property type="project" value="InterPro"/>
</dbReference>
<dbReference type="GO" id="GO:0016831">
    <property type="term" value="F:carboxy-lyase activity"/>
    <property type="evidence" value="ECO:0007669"/>
    <property type="project" value="InterPro"/>
</dbReference>
<evidence type="ECO:0000313" key="4">
    <source>
        <dbReference type="Proteomes" id="UP001234354"/>
    </source>
</evidence>
<evidence type="ECO:0000259" key="2">
    <source>
        <dbReference type="Pfam" id="PF04909"/>
    </source>
</evidence>
<dbReference type="Proteomes" id="UP001234354">
    <property type="component" value="Unassembled WGS sequence"/>
</dbReference>
<dbReference type="GO" id="GO:0019748">
    <property type="term" value="P:secondary metabolic process"/>
    <property type="evidence" value="ECO:0007669"/>
    <property type="project" value="TreeGrafter"/>
</dbReference>
<dbReference type="GO" id="GO:0005737">
    <property type="term" value="C:cytoplasm"/>
    <property type="evidence" value="ECO:0007669"/>
    <property type="project" value="TreeGrafter"/>
</dbReference>
<dbReference type="AlphaFoldDB" id="A0AAW8G6N8"/>
<dbReference type="RefSeq" id="WP_307183935.1">
    <property type="nucleotide sequence ID" value="NZ_JAUTBB010000001.1"/>
</dbReference>
<evidence type="ECO:0000256" key="1">
    <source>
        <dbReference type="ARBA" id="ARBA00023239"/>
    </source>
</evidence>
<reference evidence="3" key="1">
    <citation type="submission" date="2023-07" db="EMBL/GenBank/DDBJ databases">
        <title>Functional and genomic diversity of the sorghum phyllosphere microbiome.</title>
        <authorList>
            <person name="Shade A."/>
        </authorList>
    </citation>
    <scope>NUCLEOTIDE SEQUENCE</scope>
    <source>
        <strain evidence="3">SORGH_AS_0908</strain>
    </source>
</reference>
<dbReference type="EMBL" id="JAUTBB010000001">
    <property type="protein sequence ID" value="MDQ1117951.1"/>
    <property type="molecule type" value="Genomic_DNA"/>
</dbReference>
<dbReference type="InterPro" id="IPR032466">
    <property type="entry name" value="Metal_Hydrolase"/>
</dbReference>